<dbReference type="GO" id="GO:0007018">
    <property type="term" value="P:microtubule-based movement"/>
    <property type="evidence" value="ECO:0007669"/>
    <property type="project" value="InterPro"/>
</dbReference>
<dbReference type="FunFam" id="3.40.850.10:FF:000057">
    <property type="entry name" value="kinesin-like protein KIN-14R"/>
    <property type="match status" value="1"/>
</dbReference>
<dbReference type="Pfam" id="PF11721">
    <property type="entry name" value="Malectin"/>
    <property type="match status" value="1"/>
</dbReference>
<feature type="coiled-coil region" evidence="9">
    <location>
        <begin position="255"/>
        <end position="300"/>
    </location>
</feature>
<evidence type="ECO:0000313" key="12">
    <source>
        <dbReference type="Proteomes" id="UP000001514"/>
    </source>
</evidence>
<dbReference type="InParanoid" id="D8TGG9"/>
<dbReference type="CDD" id="cd01366">
    <property type="entry name" value="KISc_C_terminal"/>
    <property type="match status" value="1"/>
</dbReference>
<dbReference type="KEGG" id="smo:SELMODRAFT_139009"/>
<evidence type="ECO:0000256" key="9">
    <source>
        <dbReference type="SAM" id="Coils"/>
    </source>
</evidence>
<dbReference type="GO" id="GO:0005874">
    <property type="term" value="C:microtubule"/>
    <property type="evidence" value="ECO:0007669"/>
    <property type="project" value="UniProtKB-KW"/>
</dbReference>
<feature type="coiled-coil region" evidence="9">
    <location>
        <begin position="711"/>
        <end position="785"/>
    </location>
</feature>
<dbReference type="InterPro" id="IPR027640">
    <property type="entry name" value="Kinesin-like_fam"/>
</dbReference>
<keyword evidence="5 9" id="KW-0175">Coiled coil</keyword>
<feature type="binding site" evidence="7">
    <location>
        <begin position="447"/>
        <end position="454"/>
    </location>
    <ligand>
        <name>ATP</name>
        <dbReference type="ChEBI" id="CHEBI:30616"/>
    </ligand>
</feature>
<dbReference type="eggNOG" id="KOG0239">
    <property type="taxonomic scope" value="Eukaryota"/>
</dbReference>
<evidence type="ECO:0000256" key="1">
    <source>
        <dbReference type="ARBA" id="ARBA00010899"/>
    </source>
</evidence>
<dbReference type="InterPro" id="IPR001752">
    <property type="entry name" value="Kinesin_motor_dom"/>
</dbReference>
<dbReference type="PROSITE" id="PS50067">
    <property type="entry name" value="KINESIN_MOTOR_2"/>
    <property type="match status" value="1"/>
</dbReference>
<evidence type="ECO:0000256" key="7">
    <source>
        <dbReference type="PROSITE-ProRule" id="PRU00283"/>
    </source>
</evidence>
<dbReference type="OMA" id="ETRANEC"/>
<dbReference type="GO" id="GO:0007017">
    <property type="term" value="P:microtubule-based process"/>
    <property type="evidence" value="ECO:0000318"/>
    <property type="project" value="GO_Central"/>
</dbReference>
<name>D8TGG9_SELML</name>
<dbReference type="InterPro" id="IPR021720">
    <property type="entry name" value="Malectin_dom"/>
</dbReference>
<dbReference type="HOGENOM" id="CLU_006519_0_1_1"/>
<gene>
    <name evidence="11" type="ORF">SELMODRAFT_139009</name>
</gene>
<feature type="domain" description="Kinesin motor" evidence="10">
    <location>
        <begin position="364"/>
        <end position="690"/>
    </location>
</feature>
<proteinExistence type="inferred from homology"/>
<dbReference type="Gramene" id="EFJ04247">
    <property type="protein sequence ID" value="EFJ04247"/>
    <property type="gene ID" value="SELMODRAFT_139009"/>
</dbReference>
<evidence type="ECO:0000256" key="2">
    <source>
        <dbReference type="ARBA" id="ARBA00022701"/>
    </source>
</evidence>
<comment type="similarity">
    <text evidence="1">Belongs to the TRAFAC class myosin-kinesin ATPase superfamily. Kinesin family. KIN-14 subfamily.</text>
</comment>
<dbReference type="InterPro" id="IPR019821">
    <property type="entry name" value="Kinesin_motor_CS"/>
</dbReference>
<organism evidence="12">
    <name type="scientific">Selaginella moellendorffii</name>
    <name type="common">Spikemoss</name>
    <dbReference type="NCBI Taxonomy" id="88036"/>
    <lineage>
        <taxon>Eukaryota</taxon>
        <taxon>Viridiplantae</taxon>
        <taxon>Streptophyta</taxon>
        <taxon>Embryophyta</taxon>
        <taxon>Tracheophyta</taxon>
        <taxon>Lycopodiopsida</taxon>
        <taxon>Selaginellales</taxon>
        <taxon>Selaginellaceae</taxon>
        <taxon>Selaginella</taxon>
    </lineage>
</organism>
<dbReference type="PRINTS" id="PR00380">
    <property type="entry name" value="KINESINHEAVY"/>
</dbReference>
<evidence type="ECO:0000259" key="10">
    <source>
        <dbReference type="PROSITE" id="PS50067"/>
    </source>
</evidence>
<dbReference type="SUPFAM" id="SSF52540">
    <property type="entry name" value="P-loop containing nucleoside triphosphate hydrolases"/>
    <property type="match status" value="1"/>
</dbReference>
<dbReference type="AlphaFoldDB" id="D8TGG9"/>
<dbReference type="GO" id="GO:0005524">
    <property type="term" value="F:ATP binding"/>
    <property type="evidence" value="ECO:0007669"/>
    <property type="project" value="UniProtKB-UniRule"/>
</dbReference>
<dbReference type="InterPro" id="IPR027417">
    <property type="entry name" value="P-loop_NTPase"/>
</dbReference>
<dbReference type="Pfam" id="PF00225">
    <property type="entry name" value="Kinesin"/>
    <property type="match status" value="1"/>
</dbReference>
<dbReference type="PANTHER" id="PTHR47972">
    <property type="entry name" value="KINESIN-LIKE PROTEIN KLP-3"/>
    <property type="match status" value="1"/>
</dbReference>
<keyword evidence="4 7" id="KW-0067">ATP-binding</keyword>
<dbReference type="GO" id="GO:0003777">
    <property type="term" value="F:microtubule motor activity"/>
    <property type="evidence" value="ECO:0007669"/>
    <property type="project" value="InterPro"/>
</dbReference>
<dbReference type="Proteomes" id="UP000001514">
    <property type="component" value="Unassembled WGS sequence"/>
</dbReference>
<evidence type="ECO:0000256" key="5">
    <source>
        <dbReference type="ARBA" id="ARBA00023054"/>
    </source>
</evidence>
<dbReference type="InterPro" id="IPR036961">
    <property type="entry name" value="Kinesin_motor_dom_sf"/>
</dbReference>
<evidence type="ECO:0000256" key="8">
    <source>
        <dbReference type="RuleBase" id="RU000394"/>
    </source>
</evidence>
<evidence type="ECO:0000313" key="11">
    <source>
        <dbReference type="EMBL" id="EFJ04247.1"/>
    </source>
</evidence>
<dbReference type="EMBL" id="GL378068">
    <property type="protein sequence ID" value="EFJ04247.1"/>
    <property type="molecule type" value="Genomic_DNA"/>
</dbReference>
<evidence type="ECO:0000256" key="3">
    <source>
        <dbReference type="ARBA" id="ARBA00022741"/>
    </source>
</evidence>
<keyword evidence="2 8" id="KW-0493">Microtubule</keyword>
<accession>D8TGG9</accession>
<dbReference type="Gene3D" id="2.60.120.430">
    <property type="entry name" value="Galactose-binding lectin"/>
    <property type="match status" value="1"/>
</dbReference>
<keyword evidence="3 7" id="KW-0547">Nucleotide-binding</keyword>
<evidence type="ECO:0000256" key="4">
    <source>
        <dbReference type="ARBA" id="ARBA00022840"/>
    </source>
</evidence>
<dbReference type="Gene3D" id="3.40.850.10">
    <property type="entry name" value="Kinesin motor domain"/>
    <property type="match status" value="1"/>
</dbReference>
<sequence>MFLFLREASRNTLPPCLCLFPDKVVAAINAGGSSILDTSFGIDFVDDRFFSGGDVLRTAEDIVDAQEPSLYRTARYGEVTYALDGLESGDYYVDIHFAEIIFTNGPPGMRIFDVYIQDEKVVSDLDVYGRVGSNRPLILLNVRAAVDGGVLTLAFRGVVGNPTISAICVHRAPPLGAEPVVSHDQFTSLRWKTARSRMLADSRFMRDKSRGAVTESEQRLEELRNECHQAWISVQESNRQAEKLRDELSVKSLTVDTLANAVETQVLELRDLKEKEMNEKTKLKLAVSDAQRKVEELRILYSLLSKDARDCICSFPDPHGMVSAVQALVNEQKELKKRLLDESQERKFLYNKLIEMKGNFLPGNVRVFCRCRPLNASEASASSVSLVEFDSARENELVIRAGTNPKKLYKFDRVFTPEDDQPEVFADTSPVVVSVLDGYNVCIFAYGQTGTGKTFTMEGIPGNRGVNYRTLEELFRLSTVRKGEVNYEIKVSVLEVYNEQIRDLLTTPSQAGLAPKRLEIKQDADGGHRVPGLVEAEVHSMTEVWEVLQSGSAARAVGSTNANEHSSRSHCMLCVKVRGENMTTGECTRSKLWLVDLAGSERVAKSDVQGDRLKEAQNINKSLSALGDVIHALTTKSNHVPYRNSKLTHLLQDSLGGESKTLMFVQISPTEADVGETLCSLNFASRVRGVEMGPAKKQLDSSEFFKYKQMAEKAKQDVKTKDDSVRRLEDSLRTTESKLKVKEQLCQSLAEKVKDRDKVAAELELQLATEKKARLAAEVALKEKRLKADREGSWDRADRANAEEALEAAFKTAASFHPKENSYRQPLQERALENELKPLSKDEKAPKVLGETVLCKTRTSIPKIQMVLLRFYASLHTQG</sequence>
<dbReference type="GO" id="GO:0015630">
    <property type="term" value="C:microtubule cytoskeleton"/>
    <property type="evidence" value="ECO:0000318"/>
    <property type="project" value="GO_Central"/>
</dbReference>
<dbReference type="SMART" id="SM00129">
    <property type="entry name" value="KISc"/>
    <property type="match status" value="1"/>
</dbReference>
<reference evidence="11 12" key="1">
    <citation type="journal article" date="2011" name="Science">
        <title>The Selaginella genome identifies genetic changes associated with the evolution of vascular plants.</title>
        <authorList>
            <person name="Banks J.A."/>
            <person name="Nishiyama T."/>
            <person name="Hasebe M."/>
            <person name="Bowman J.L."/>
            <person name="Gribskov M."/>
            <person name="dePamphilis C."/>
            <person name="Albert V.A."/>
            <person name="Aono N."/>
            <person name="Aoyama T."/>
            <person name="Ambrose B.A."/>
            <person name="Ashton N.W."/>
            <person name="Axtell M.J."/>
            <person name="Barker E."/>
            <person name="Barker M.S."/>
            <person name="Bennetzen J.L."/>
            <person name="Bonawitz N.D."/>
            <person name="Chapple C."/>
            <person name="Cheng C."/>
            <person name="Correa L.G."/>
            <person name="Dacre M."/>
            <person name="DeBarry J."/>
            <person name="Dreyer I."/>
            <person name="Elias M."/>
            <person name="Engstrom E.M."/>
            <person name="Estelle M."/>
            <person name="Feng L."/>
            <person name="Finet C."/>
            <person name="Floyd S.K."/>
            <person name="Frommer W.B."/>
            <person name="Fujita T."/>
            <person name="Gramzow L."/>
            <person name="Gutensohn M."/>
            <person name="Harholt J."/>
            <person name="Hattori M."/>
            <person name="Heyl A."/>
            <person name="Hirai T."/>
            <person name="Hiwatashi Y."/>
            <person name="Ishikawa M."/>
            <person name="Iwata M."/>
            <person name="Karol K.G."/>
            <person name="Koehler B."/>
            <person name="Kolukisaoglu U."/>
            <person name="Kubo M."/>
            <person name="Kurata T."/>
            <person name="Lalonde S."/>
            <person name="Li K."/>
            <person name="Li Y."/>
            <person name="Litt A."/>
            <person name="Lyons E."/>
            <person name="Manning G."/>
            <person name="Maruyama T."/>
            <person name="Michael T.P."/>
            <person name="Mikami K."/>
            <person name="Miyazaki S."/>
            <person name="Morinaga S."/>
            <person name="Murata T."/>
            <person name="Mueller-Roeber B."/>
            <person name="Nelson D.R."/>
            <person name="Obara M."/>
            <person name="Oguri Y."/>
            <person name="Olmstead R.G."/>
            <person name="Onodera N."/>
            <person name="Petersen B.L."/>
            <person name="Pils B."/>
            <person name="Prigge M."/>
            <person name="Rensing S.A."/>
            <person name="Riano-Pachon D.M."/>
            <person name="Roberts A.W."/>
            <person name="Sato Y."/>
            <person name="Scheller H.V."/>
            <person name="Schulz B."/>
            <person name="Schulz C."/>
            <person name="Shakirov E.V."/>
            <person name="Shibagaki N."/>
            <person name="Shinohara N."/>
            <person name="Shippen D.E."/>
            <person name="Soerensen I."/>
            <person name="Sotooka R."/>
            <person name="Sugimoto N."/>
            <person name="Sugita M."/>
            <person name="Sumikawa N."/>
            <person name="Tanurdzic M."/>
            <person name="Theissen G."/>
            <person name="Ulvskov P."/>
            <person name="Wakazuki S."/>
            <person name="Weng J.K."/>
            <person name="Willats W.W."/>
            <person name="Wipf D."/>
            <person name="Wolf P.G."/>
            <person name="Yang L."/>
            <person name="Zimmer A.D."/>
            <person name="Zhu Q."/>
            <person name="Mitros T."/>
            <person name="Hellsten U."/>
            <person name="Loque D."/>
            <person name="Otillar R."/>
            <person name="Salamov A."/>
            <person name="Schmutz J."/>
            <person name="Shapiro H."/>
            <person name="Lindquist E."/>
            <person name="Lucas S."/>
            <person name="Rokhsar D."/>
            <person name="Grigoriev I.V."/>
        </authorList>
    </citation>
    <scope>NUCLEOTIDE SEQUENCE [LARGE SCALE GENOMIC DNA]</scope>
</reference>
<dbReference type="PANTHER" id="PTHR47972:SF35">
    <property type="entry name" value="KINESIN-LIKE PROTEIN KIN-14Q"/>
    <property type="match status" value="1"/>
</dbReference>
<dbReference type="GO" id="GO:0008017">
    <property type="term" value="F:microtubule binding"/>
    <property type="evidence" value="ECO:0000318"/>
    <property type="project" value="GO_Central"/>
</dbReference>
<keyword evidence="12" id="KW-1185">Reference proteome</keyword>
<evidence type="ECO:0000256" key="6">
    <source>
        <dbReference type="ARBA" id="ARBA00023175"/>
    </source>
</evidence>
<dbReference type="STRING" id="88036.D8TGG9"/>
<dbReference type="FunCoup" id="D8TGG9">
    <property type="interactions" value="261"/>
</dbReference>
<keyword evidence="6 7" id="KW-0505">Motor protein</keyword>
<dbReference type="PROSITE" id="PS00411">
    <property type="entry name" value="KINESIN_MOTOR_1"/>
    <property type="match status" value="1"/>
</dbReference>
<protein>
    <recommendedName>
        <fullName evidence="8">Kinesin-like protein</fullName>
    </recommendedName>
</protein>